<dbReference type="AlphaFoldDB" id="A0A9Q1BK80"/>
<dbReference type="InterPro" id="IPR000270">
    <property type="entry name" value="PB1_dom"/>
</dbReference>
<dbReference type="GO" id="GO:0070530">
    <property type="term" value="F:K63-linked polyubiquitin modification-dependent protein binding"/>
    <property type="evidence" value="ECO:0007669"/>
    <property type="project" value="TreeGrafter"/>
</dbReference>
<dbReference type="InterPro" id="IPR052260">
    <property type="entry name" value="Autophagy_Rcpt_SigReg"/>
</dbReference>
<evidence type="ECO:0000313" key="8">
    <source>
        <dbReference type="Proteomes" id="UP001152320"/>
    </source>
</evidence>
<proteinExistence type="predicted"/>
<keyword evidence="1" id="KW-0479">Metal-binding</keyword>
<dbReference type="PANTHER" id="PTHR15090:SF0">
    <property type="entry name" value="SEQUESTOSOME-1"/>
    <property type="match status" value="1"/>
</dbReference>
<dbReference type="GO" id="GO:0035973">
    <property type="term" value="P:aggrephagy"/>
    <property type="evidence" value="ECO:0007669"/>
    <property type="project" value="TreeGrafter"/>
</dbReference>
<dbReference type="FunFam" id="3.10.20.90:FF:000320">
    <property type="entry name" value="Predicted protein"/>
    <property type="match status" value="1"/>
</dbReference>
<organism evidence="7 8">
    <name type="scientific">Holothuria leucospilota</name>
    <name type="common">Black long sea cucumber</name>
    <name type="synonym">Mertensiothuria leucospilota</name>
    <dbReference type="NCBI Taxonomy" id="206669"/>
    <lineage>
        <taxon>Eukaryota</taxon>
        <taxon>Metazoa</taxon>
        <taxon>Echinodermata</taxon>
        <taxon>Eleutherozoa</taxon>
        <taxon>Echinozoa</taxon>
        <taxon>Holothuroidea</taxon>
        <taxon>Aspidochirotacea</taxon>
        <taxon>Aspidochirotida</taxon>
        <taxon>Holothuriidae</taxon>
        <taxon>Holothuria</taxon>
    </lineage>
</organism>
<evidence type="ECO:0000313" key="7">
    <source>
        <dbReference type="EMBL" id="KAJ8028086.1"/>
    </source>
</evidence>
<dbReference type="Pfam" id="PF00564">
    <property type="entry name" value="PB1"/>
    <property type="match status" value="1"/>
</dbReference>
<dbReference type="InterPro" id="IPR053793">
    <property type="entry name" value="PB1-like"/>
</dbReference>
<evidence type="ECO:0000259" key="5">
    <source>
        <dbReference type="PROSITE" id="PS50135"/>
    </source>
</evidence>
<dbReference type="FunFam" id="3.30.60.90:FF:000016">
    <property type="entry name" value="Refractory to sigma P"/>
    <property type="match status" value="1"/>
</dbReference>
<gene>
    <name evidence="7" type="ORF">HOLleu_30220</name>
</gene>
<dbReference type="GO" id="GO:0044753">
    <property type="term" value="C:amphisome"/>
    <property type="evidence" value="ECO:0007669"/>
    <property type="project" value="TreeGrafter"/>
</dbReference>
<dbReference type="SUPFAM" id="SSF54277">
    <property type="entry name" value="CAD &amp; PB1 domains"/>
    <property type="match status" value="1"/>
</dbReference>
<evidence type="ECO:0000256" key="3">
    <source>
        <dbReference type="ARBA" id="ARBA00022833"/>
    </source>
</evidence>
<keyword evidence="2 4" id="KW-0863">Zinc-finger</keyword>
<dbReference type="PROSITE" id="PS01357">
    <property type="entry name" value="ZF_ZZ_1"/>
    <property type="match status" value="1"/>
</dbReference>
<feature type="domain" description="PB1" evidence="6">
    <location>
        <begin position="2"/>
        <end position="90"/>
    </location>
</feature>
<protein>
    <submittedName>
        <fullName evidence="7">Sequestosome-1</fullName>
    </submittedName>
</protein>
<dbReference type="SMART" id="SM00291">
    <property type="entry name" value="ZnF_ZZ"/>
    <property type="match status" value="1"/>
</dbReference>
<dbReference type="GO" id="GO:0000423">
    <property type="term" value="P:mitophagy"/>
    <property type="evidence" value="ECO:0007669"/>
    <property type="project" value="TreeGrafter"/>
</dbReference>
<dbReference type="GO" id="GO:0007032">
    <property type="term" value="P:endosome organization"/>
    <property type="evidence" value="ECO:0007669"/>
    <property type="project" value="TreeGrafter"/>
</dbReference>
<dbReference type="CDD" id="cd06402">
    <property type="entry name" value="PB1_p62"/>
    <property type="match status" value="1"/>
</dbReference>
<feature type="domain" description="ZZ-type" evidence="5">
    <location>
        <begin position="106"/>
        <end position="156"/>
    </location>
</feature>
<dbReference type="CDD" id="cd02340">
    <property type="entry name" value="ZZ_NBR1_like"/>
    <property type="match status" value="1"/>
</dbReference>
<reference evidence="7" key="1">
    <citation type="submission" date="2021-10" db="EMBL/GenBank/DDBJ databases">
        <title>Tropical sea cucumber genome reveals ecological adaptation and Cuvierian tubules defense mechanism.</title>
        <authorList>
            <person name="Chen T."/>
        </authorList>
    </citation>
    <scope>NUCLEOTIDE SEQUENCE</scope>
    <source>
        <strain evidence="7">Nanhai2018</strain>
        <tissue evidence="7">Muscle</tissue>
    </source>
</reference>
<evidence type="ECO:0000256" key="4">
    <source>
        <dbReference type="PROSITE-ProRule" id="PRU00228"/>
    </source>
</evidence>
<dbReference type="PROSITE" id="PS51745">
    <property type="entry name" value="PB1"/>
    <property type="match status" value="1"/>
</dbReference>
<dbReference type="GO" id="GO:0016235">
    <property type="term" value="C:aggresome"/>
    <property type="evidence" value="ECO:0007669"/>
    <property type="project" value="TreeGrafter"/>
</dbReference>
<dbReference type="GO" id="GO:0005080">
    <property type="term" value="F:protein kinase C binding"/>
    <property type="evidence" value="ECO:0007669"/>
    <property type="project" value="TreeGrafter"/>
</dbReference>
<dbReference type="Proteomes" id="UP001152320">
    <property type="component" value="Chromosome 15"/>
</dbReference>
<keyword evidence="3" id="KW-0862">Zinc</keyword>
<dbReference type="InterPro" id="IPR043145">
    <property type="entry name" value="Znf_ZZ_sf"/>
</dbReference>
<dbReference type="EMBL" id="JAIZAY010000015">
    <property type="protein sequence ID" value="KAJ8028086.1"/>
    <property type="molecule type" value="Genomic_DNA"/>
</dbReference>
<dbReference type="SMART" id="SM00666">
    <property type="entry name" value="PB1"/>
    <property type="match status" value="1"/>
</dbReference>
<dbReference type="PROSITE" id="PS50135">
    <property type="entry name" value="ZF_ZZ_2"/>
    <property type="match status" value="1"/>
</dbReference>
<keyword evidence="8" id="KW-1185">Reference proteome</keyword>
<dbReference type="PANTHER" id="PTHR15090">
    <property type="entry name" value="SEQUESTOSOME 1-RELATED"/>
    <property type="match status" value="1"/>
</dbReference>
<dbReference type="GO" id="GO:0008270">
    <property type="term" value="F:zinc ion binding"/>
    <property type="evidence" value="ECO:0007669"/>
    <property type="project" value="UniProtKB-KW"/>
</dbReference>
<dbReference type="OrthoDB" id="441278at2759"/>
<dbReference type="InterPro" id="IPR034866">
    <property type="entry name" value="PB1_p62"/>
</dbReference>
<evidence type="ECO:0000256" key="1">
    <source>
        <dbReference type="ARBA" id="ARBA00022723"/>
    </source>
</evidence>
<comment type="caution">
    <text evidence="7">The sequence shown here is derived from an EMBL/GenBank/DDBJ whole genome shotgun (WGS) entry which is preliminary data.</text>
</comment>
<evidence type="ECO:0000256" key="2">
    <source>
        <dbReference type="ARBA" id="ARBA00022771"/>
    </source>
</evidence>
<name>A0A9Q1BK80_HOLLE</name>
<dbReference type="SUPFAM" id="SSF57850">
    <property type="entry name" value="RING/U-box"/>
    <property type="match status" value="1"/>
</dbReference>
<evidence type="ECO:0000259" key="6">
    <source>
        <dbReference type="PROSITE" id="PS51745"/>
    </source>
</evidence>
<dbReference type="InterPro" id="IPR000433">
    <property type="entry name" value="Znf_ZZ"/>
</dbReference>
<dbReference type="Gene3D" id="3.10.20.90">
    <property type="entry name" value="Phosphatidylinositol 3-kinase Catalytic Subunit, Chain A, domain 1"/>
    <property type="match status" value="1"/>
</dbReference>
<accession>A0A9Q1BK80</accession>
<dbReference type="Gene3D" id="3.30.60.90">
    <property type="match status" value="1"/>
</dbReference>
<sequence>MSVTIKAYLKLGNNANAEIRRFVVDQDVCSNFEYMTKKLMQVFPSLASESFEVAWKDSEGDLIAFSSDEELVEALGQLSEDVFRIYIQKNSGPSQGPGQGAEDVFHPGVTCDGCEMGIRGPRFKCVICPDYDLCKKCEKRGIHPEHDFMKIRKPKFGRSGHGVSTNVKEKISCYPESITET</sequence>
<dbReference type="Pfam" id="PF00569">
    <property type="entry name" value="ZZ"/>
    <property type="match status" value="1"/>
</dbReference>